<sequence length="132" mass="14851">MSARTFTFSVLRRARPLAVFHAHLPRRTMWGFGDKPQQPPPAFEPPTIDPATKLRVQNMFKDKPDAVNALVKFVQVMEDSGVKVTAGRMPGPMQLFKLSVNPKFKEAYAEVQAELQKAGIDINSKVVLLVRY</sequence>
<evidence type="ECO:0000313" key="2">
    <source>
        <dbReference type="Proteomes" id="UP001221757"/>
    </source>
</evidence>
<keyword evidence="2" id="KW-1185">Reference proteome</keyword>
<comment type="caution">
    <text evidence="1">The sequence shown here is derived from an EMBL/GenBank/DDBJ whole genome shotgun (WGS) entry which is preliminary data.</text>
</comment>
<accession>A0AAD7GPT7</accession>
<name>A0AAD7GPT7_MYCRO</name>
<gene>
    <name evidence="1" type="ORF">B0H17DRAFT_1047518</name>
</gene>
<dbReference type="EMBL" id="JARKIE010000021">
    <property type="protein sequence ID" value="KAJ7699884.1"/>
    <property type="molecule type" value="Genomic_DNA"/>
</dbReference>
<evidence type="ECO:0000313" key="1">
    <source>
        <dbReference type="EMBL" id="KAJ7699884.1"/>
    </source>
</evidence>
<organism evidence="1 2">
    <name type="scientific">Mycena rosella</name>
    <name type="common">Pink bonnet</name>
    <name type="synonym">Agaricus rosellus</name>
    <dbReference type="NCBI Taxonomy" id="1033263"/>
    <lineage>
        <taxon>Eukaryota</taxon>
        <taxon>Fungi</taxon>
        <taxon>Dikarya</taxon>
        <taxon>Basidiomycota</taxon>
        <taxon>Agaricomycotina</taxon>
        <taxon>Agaricomycetes</taxon>
        <taxon>Agaricomycetidae</taxon>
        <taxon>Agaricales</taxon>
        <taxon>Marasmiineae</taxon>
        <taxon>Mycenaceae</taxon>
        <taxon>Mycena</taxon>
    </lineage>
</organism>
<reference evidence="1" key="1">
    <citation type="submission" date="2023-03" db="EMBL/GenBank/DDBJ databases">
        <title>Massive genome expansion in bonnet fungi (Mycena s.s.) driven by repeated elements and novel gene families across ecological guilds.</title>
        <authorList>
            <consortium name="Lawrence Berkeley National Laboratory"/>
            <person name="Harder C.B."/>
            <person name="Miyauchi S."/>
            <person name="Viragh M."/>
            <person name="Kuo A."/>
            <person name="Thoen E."/>
            <person name="Andreopoulos B."/>
            <person name="Lu D."/>
            <person name="Skrede I."/>
            <person name="Drula E."/>
            <person name="Henrissat B."/>
            <person name="Morin E."/>
            <person name="Kohler A."/>
            <person name="Barry K."/>
            <person name="LaButti K."/>
            <person name="Morin E."/>
            <person name="Salamov A."/>
            <person name="Lipzen A."/>
            <person name="Mereny Z."/>
            <person name="Hegedus B."/>
            <person name="Baldrian P."/>
            <person name="Stursova M."/>
            <person name="Weitz H."/>
            <person name="Taylor A."/>
            <person name="Grigoriev I.V."/>
            <person name="Nagy L.G."/>
            <person name="Martin F."/>
            <person name="Kauserud H."/>
        </authorList>
    </citation>
    <scope>NUCLEOTIDE SEQUENCE</scope>
    <source>
        <strain evidence="1">CBHHK067</strain>
    </source>
</reference>
<dbReference type="AlphaFoldDB" id="A0AAD7GPT7"/>
<proteinExistence type="predicted"/>
<dbReference type="Proteomes" id="UP001221757">
    <property type="component" value="Unassembled WGS sequence"/>
</dbReference>
<protein>
    <submittedName>
        <fullName evidence="1">Uncharacterized protein</fullName>
    </submittedName>
</protein>